<dbReference type="EMBL" id="MT141650">
    <property type="protein sequence ID" value="QJA68800.1"/>
    <property type="molecule type" value="Genomic_DNA"/>
</dbReference>
<evidence type="ECO:0000313" key="1">
    <source>
        <dbReference type="EMBL" id="QJA68800.1"/>
    </source>
</evidence>
<dbReference type="AlphaFoldDB" id="A0A6M3JG84"/>
<gene>
    <name evidence="1" type="ORF">MM415A05690_0007</name>
</gene>
<sequence length="72" mass="8032">MAALCIRCGKRTKSRKERFCQACGEFVKQQMIDNGYIDTSPPPTVFRDDHGRKGLRDLRMLGGVAEGADEAE</sequence>
<organism evidence="1">
    <name type="scientific">viral metagenome</name>
    <dbReference type="NCBI Taxonomy" id="1070528"/>
    <lineage>
        <taxon>unclassified sequences</taxon>
        <taxon>metagenomes</taxon>
        <taxon>organismal metagenomes</taxon>
    </lineage>
</organism>
<accession>A0A6M3JG84</accession>
<proteinExistence type="predicted"/>
<reference evidence="1" key="1">
    <citation type="submission" date="2020-03" db="EMBL/GenBank/DDBJ databases">
        <title>The deep terrestrial virosphere.</title>
        <authorList>
            <person name="Holmfeldt K."/>
            <person name="Nilsson E."/>
            <person name="Simone D."/>
            <person name="Lopez-Fernandez M."/>
            <person name="Wu X."/>
            <person name="de Brujin I."/>
            <person name="Lundin D."/>
            <person name="Andersson A."/>
            <person name="Bertilsson S."/>
            <person name="Dopson M."/>
        </authorList>
    </citation>
    <scope>NUCLEOTIDE SEQUENCE</scope>
    <source>
        <strain evidence="1">MM415A05690</strain>
    </source>
</reference>
<name>A0A6M3JG84_9ZZZZ</name>
<protein>
    <submittedName>
        <fullName evidence="1">Uncharacterized protein</fullName>
    </submittedName>
</protein>